<dbReference type="EC" id="2.-.-.-" evidence="3"/>
<dbReference type="GO" id="GO:0005829">
    <property type="term" value="C:cytosol"/>
    <property type="evidence" value="ECO:0007669"/>
    <property type="project" value="TreeGrafter"/>
</dbReference>
<dbReference type="GO" id="GO:0009244">
    <property type="term" value="P:lipopolysaccharide core region biosynthetic process"/>
    <property type="evidence" value="ECO:0007669"/>
    <property type="project" value="TreeGrafter"/>
</dbReference>
<evidence type="ECO:0000313" key="4">
    <source>
        <dbReference type="Proteomes" id="UP000189674"/>
    </source>
</evidence>
<evidence type="ECO:0000256" key="2">
    <source>
        <dbReference type="ARBA" id="ARBA00022679"/>
    </source>
</evidence>
<dbReference type="KEGG" id="alus:STSP2_02244"/>
<dbReference type="SUPFAM" id="SSF53756">
    <property type="entry name" value="UDP-Glycosyltransferase/glycogen phosphorylase"/>
    <property type="match status" value="1"/>
</dbReference>
<dbReference type="Gene3D" id="3.40.50.2000">
    <property type="entry name" value="Glycogen Phosphorylase B"/>
    <property type="match status" value="2"/>
</dbReference>
<gene>
    <name evidence="3" type="primary">rfaF_2</name>
    <name evidence="3" type="ORF">STSP2_02244</name>
</gene>
<dbReference type="GO" id="GO:0008713">
    <property type="term" value="F:ADP-heptose-lipopolysaccharide heptosyltransferase activity"/>
    <property type="evidence" value="ECO:0007669"/>
    <property type="project" value="TreeGrafter"/>
</dbReference>
<evidence type="ECO:0000256" key="1">
    <source>
        <dbReference type="ARBA" id="ARBA00022676"/>
    </source>
</evidence>
<proteinExistence type="predicted"/>
<sequence>MVIEENVRTKNQGMTGAIINPGAIGDCILTLPLARFLKERLSLARLDMIANSDYVSFYPKRTCVDVVRSINSIAMHRLFVGPDEFELDQHDQLIRDFSHYDYIVSLLGEPGGSFESNLIFTVYCSRSAEVTTIRMHPAEGQNRHVAVSYIDQYCEANGLQCEGLSAGLNTELITPTADDKQAGRFILQSLGVNPDKPVIGIHPGSGGKYKCWHIDNYLALAEKVRKNGSVPVFIIGPAEKEHLNKAALNRINDEHTVAENYKLLEIMQILSTVQAFVGNDSGIAHLAAGSGLPAITVFGPTDPALYKPAGPHSHAIAVEPVDFDEPNPAAVEDVEHSLNELLAKTGPC</sequence>
<protein>
    <submittedName>
        <fullName evidence="3">ADP-heptose--LPS heptosyltransferase 2</fullName>
        <ecNumber evidence="3">2.-.-.-</ecNumber>
    </submittedName>
</protein>
<dbReference type="RefSeq" id="WP_146662569.1">
    <property type="nucleotide sequence ID" value="NZ_CP019791.1"/>
</dbReference>
<keyword evidence="1" id="KW-0328">Glycosyltransferase</keyword>
<dbReference type="OrthoDB" id="9795016at2"/>
<name>A0A1U9NMC3_9BACT</name>
<dbReference type="InterPro" id="IPR002201">
    <property type="entry name" value="Glyco_trans_9"/>
</dbReference>
<reference evidence="4" key="1">
    <citation type="submission" date="2017-02" db="EMBL/GenBank/DDBJ databases">
        <title>Comparative genomics and description of representatives of a novel lineage of planctomycetes thriving in anoxic sediments.</title>
        <authorList>
            <person name="Spring S."/>
            <person name="Bunk B."/>
            <person name="Sproer C."/>
        </authorList>
    </citation>
    <scope>NUCLEOTIDE SEQUENCE [LARGE SCALE GENOMIC DNA]</scope>
    <source>
        <strain evidence="4">ST-NAGAB-D1</strain>
    </source>
</reference>
<keyword evidence="2 3" id="KW-0808">Transferase</keyword>
<dbReference type="CDD" id="cd03789">
    <property type="entry name" value="GT9_LPS_heptosyltransferase"/>
    <property type="match status" value="1"/>
</dbReference>
<dbReference type="AlphaFoldDB" id="A0A1U9NMC3"/>
<dbReference type="Proteomes" id="UP000189674">
    <property type="component" value="Chromosome"/>
</dbReference>
<dbReference type="InterPro" id="IPR051199">
    <property type="entry name" value="LPS_LOS_Heptosyltrfase"/>
</dbReference>
<dbReference type="PANTHER" id="PTHR30160">
    <property type="entry name" value="TETRAACYLDISACCHARIDE 4'-KINASE-RELATED"/>
    <property type="match status" value="1"/>
</dbReference>
<dbReference type="STRING" id="1936003.STSP2_02244"/>
<evidence type="ECO:0000313" key="3">
    <source>
        <dbReference type="EMBL" id="AQT69059.1"/>
    </source>
</evidence>
<dbReference type="Pfam" id="PF01075">
    <property type="entry name" value="Glyco_transf_9"/>
    <property type="match status" value="1"/>
</dbReference>
<keyword evidence="4" id="KW-1185">Reference proteome</keyword>
<accession>A0A1U9NMC3</accession>
<organism evidence="3 4">
    <name type="scientific">Anaerohalosphaera lusitana</name>
    <dbReference type="NCBI Taxonomy" id="1936003"/>
    <lineage>
        <taxon>Bacteria</taxon>
        <taxon>Pseudomonadati</taxon>
        <taxon>Planctomycetota</taxon>
        <taxon>Phycisphaerae</taxon>
        <taxon>Sedimentisphaerales</taxon>
        <taxon>Anaerohalosphaeraceae</taxon>
        <taxon>Anaerohalosphaera</taxon>
    </lineage>
</organism>
<dbReference type="EMBL" id="CP019791">
    <property type="protein sequence ID" value="AQT69059.1"/>
    <property type="molecule type" value="Genomic_DNA"/>
</dbReference>